<name>A1B9F7_PARDP</name>
<accession>A1B9F7</accession>
<sequence length="122" mass="13372">MGGLRLNPFAHAINPSTLPPLPALHELSIEHDNIIKLCPRCRLNRLPVAHVLSFWSRGWVALVPSASNARAVRHAAERAIVLVAHGVIPLWWGVSRFPIRSRFVPPDISAIGIDSVGLSIRS</sequence>
<evidence type="ECO:0000313" key="1">
    <source>
        <dbReference type="EMBL" id="ABL72151.1"/>
    </source>
</evidence>
<dbReference type="EMBL" id="CP000490">
    <property type="protein sequence ID" value="ABL72151.1"/>
    <property type="molecule type" value="Genomic_DNA"/>
</dbReference>
<organism evidence="1 2">
    <name type="scientific">Paracoccus denitrificans (strain Pd 1222)</name>
    <dbReference type="NCBI Taxonomy" id="318586"/>
    <lineage>
        <taxon>Bacteria</taxon>
        <taxon>Pseudomonadati</taxon>
        <taxon>Pseudomonadota</taxon>
        <taxon>Alphaproteobacteria</taxon>
        <taxon>Rhodobacterales</taxon>
        <taxon>Paracoccaceae</taxon>
        <taxon>Paracoccus</taxon>
    </lineage>
</organism>
<proteinExistence type="predicted"/>
<keyword evidence="2" id="KW-1185">Reference proteome</keyword>
<gene>
    <name evidence="1" type="ordered locus">Pden_4085</name>
</gene>
<protein>
    <submittedName>
        <fullName evidence="1">Uncharacterized protein</fullName>
    </submittedName>
</protein>
<reference evidence="2" key="1">
    <citation type="submission" date="2006-12" db="EMBL/GenBank/DDBJ databases">
        <title>Complete sequence of chromosome 2 of Paracoccus denitrificans PD1222.</title>
        <authorList>
            <person name="Copeland A."/>
            <person name="Lucas S."/>
            <person name="Lapidus A."/>
            <person name="Barry K."/>
            <person name="Detter J.C."/>
            <person name="Glavina del Rio T."/>
            <person name="Hammon N."/>
            <person name="Israni S."/>
            <person name="Dalin E."/>
            <person name="Tice H."/>
            <person name="Pitluck S."/>
            <person name="Munk A.C."/>
            <person name="Brettin T."/>
            <person name="Bruce D."/>
            <person name="Han C."/>
            <person name="Tapia R."/>
            <person name="Gilna P."/>
            <person name="Schmutz J."/>
            <person name="Larimer F."/>
            <person name="Land M."/>
            <person name="Hauser L."/>
            <person name="Kyrpides N."/>
            <person name="Lykidis A."/>
            <person name="Spiro S."/>
            <person name="Richardson D.J."/>
            <person name="Moir J.W.B."/>
            <person name="Ferguson S.J."/>
            <person name="van Spanning R.J.M."/>
            <person name="Richardson P."/>
        </authorList>
    </citation>
    <scope>NUCLEOTIDE SEQUENCE [LARGE SCALE GENOMIC DNA]</scope>
    <source>
        <strain evidence="2">Pd 1222</strain>
    </source>
</reference>
<dbReference type="Proteomes" id="UP000000361">
    <property type="component" value="Chromosome 2"/>
</dbReference>
<evidence type="ECO:0000313" key="2">
    <source>
        <dbReference type="Proteomes" id="UP000000361"/>
    </source>
</evidence>
<dbReference type="STRING" id="318586.Pden_4085"/>
<dbReference type="AlphaFoldDB" id="A1B9F7"/>
<dbReference type="KEGG" id="pde:Pden_4085"/>
<dbReference type="EnsemblBacteria" id="ABL72151">
    <property type="protein sequence ID" value="ABL72151"/>
    <property type="gene ID" value="Pden_4085"/>
</dbReference>
<dbReference type="HOGENOM" id="CLU_2024475_0_0_5"/>